<feature type="compositionally biased region" description="Polar residues" evidence="2">
    <location>
        <begin position="372"/>
        <end position="389"/>
    </location>
</feature>
<keyword evidence="1" id="KW-0175">Coiled coil</keyword>
<protein>
    <submittedName>
        <fullName evidence="6">Uncharacterized protein</fullName>
    </submittedName>
</protein>
<dbReference type="Proteomes" id="UP001565368">
    <property type="component" value="Unassembled WGS sequence"/>
</dbReference>
<dbReference type="GeneID" id="95982063"/>
<feature type="compositionally biased region" description="Acidic residues" evidence="2">
    <location>
        <begin position="899"/>
        <end position="912"/>
    </location>
</feature>
<feature type="compositionally biased region" description="Low complexity" evidence="2">
    <location>
        <begin position="646"/>
        <end position="659"/>
    </location>
</feature>
<feature type="region of interest" description="Disordered" evidence="2">
    <location>
        <begin position="1058"/>
        <end position="1144"/>
    </location>
</feature>
<dbReference type="PROSITE" id="PS50030">
    <property type="entry name" value="UBA"/>
    <property type="match status" value="1"/>
</dbReference>
<feature type="compositionally biased region" description="Pro residues" evidence="2">
    <location>
        <begin position="356"/>
        <end position="366"/>
    </location>
</feature>
<dbReference type="PROSITE" id="PS50222">
    <property type="entry name" value="EF_HAND_2"/>
    <property type="match status" value="2"/>
</dbReference>
<dbReference type="InterPro" id="IPR002048">
    <property type="entry name" value="EF_hand_dom"/>
</dbReference>
<feature type="region of interest" description="Disordered" evidence="2">
    <location>
        <begin position="687"/>
        <end position="979"/>
    </location>
</feature>
<evidence type="ECO:0000313" key="6">
    <source>
        <dbReference type="EMBL" id="KAL1413265.1"/>
    </source>
</evidence>
<evidence type="ECO:0000256" key="2">
    <source>
        <dbReference type="SAM" id="MobiDB-lite"/>
    </source>
</evidence>
<evidence type="ECO:0000259" key="3">
    <source>
        <dbReference type="PROSITE" id="PS50030"/>
    </source>
</evidence>
<feature type="compositionally biased region" description="Basic and acidic residues" evidence="2">
    <location>
        <begin position="937"/>
        <end position="948"/>
    </location>
</feature>
<dbReference type="Pfam" id="PF12763">
    <property type="entry name" value="EH"/>
    <property type="match status" value="3"/>
</dbReference>
<dbReference type="SUPFAM" id="SSF46934">
    <property type="entry name" value="UBA-like"/>
    <property type="match status" value="1"/>
</dbReference>
<keyword evidence="7" id="KW-1185">Reference proteome</keyword>
<feature type="region of interest" description="Disordered" evidence="2">
    <location>
        <begin position="594"/>
        <end position="659"/>
    </location>
</feature>
<dbReference type="PANTHER" id="PTHR11216">
    <property type="entry name" value="EH DOMAIN"/>
    <property type="match status" value="1"/>
</dbReference>
<dbReference type="InterPro" id="IPR011992">
    <property type="entry name" value="EF-hand-dom_pair"/>
</dbReference>
<dbReference type="PROSITE" id="PS50031">
    <property type="entry name" value="EH"/>
    <property type="match status" value="3"/>
</dbReference>
<feature type="domain" description="UBA" evidence="3">
    <location>
        <begin position="1144"/>
        <end position="1185"/>
    </location>
</feature>
<dbReference type="PANTHER" id="PTHR11216:SF170">
    <property type="entry name" value="DYNAMIN ASSOCIATED PROTEIN 160, ISOFORM D"/>
    <property type="match status" value="1"/>
</dbReference>
<sequence length="1185" mass="123596">MTVPTAQEQHYYDQLFDIVDKDGSGILPGSEAFPFLTASGLPQQTLGEIWAIADPDNNGFLTKDGLYKVARLVGWMQSGKQTQVDPALISKPGPFPKFSGYPPPPVAPQLTGTSSTGSPAASHGLPPLTPSDRAQFTRIFAGCGPVNGLVAGDKARDVFLKSQLSYDKLGLIWNLADTQQRGALDLTDFVIGMWLIRSSMANSSTSTGTPAFVSAPTSSSASTLPWDVTAETKAASDRFFTQLDSQNRGVIEGDVAVPFMLQSQLDEGVLASIWDLSDIREEGKLDRDEFAVAMHLINSKLAGNELPTALPLSLVPPSLRASHGATATQPPPADNSNTKDLFDLFDDAPATADSPAPQPAFLPLPPSRRATQEPSRQTSRAAVSPSNLSARPAFALPQSQPGSDLLGDDGADTSAASALDKSAELGNKKNQLDNTARSVAALEKDHAELESQVSSSAQALEKLESDLTAARGKHEVETKAVSDLRIRVGEQAAKLKQLQGDVISAESDLTAMRLEKDELEQSLLRDKEEVRSLQKRMKEVEDEKSGLKLLLDKTKKDARQQKGMVTIAKKQLSTAEASRDSVQQDVRLAEQELEEATAAASAERVASPSSASNAAAVPLPHTPQTLSPEPTGVSQRSNNPFDRFSRSSLSRSAQSPEIGPSTTAAFVGVGAGIVGGTAIAAAALSGSTTSDGAPALDSAQAESSAPIDGPSEAEGSVDPFNAPSDPTGQSFEKHVAESDPFGAAPVTRSTSNEHEASQDATTHHGFADTFGAPVEQTIQEQPSAPDHQAAPTDFDSAFADFDTSADAAEGLSAEAPHTGSLGALDNTSPVDTHAETQRSAQTDTLPVSGISEDKAEVVPTHPPISSHAPAVNVLGAVSPTLPPQLSAEQKNVPTRDLDGGESSDEDEGPEDIDAPRRNYTSPPPGASSSTSPTSPKAEAEGHSEEVHAKTRRSAPPPPASRTSASGSHVPAGAAIFDPFGAPVDQSAAYQAPVTKSAQFDDEDDFDFTDLPPSHAEGQQGSAVSAFDDEFASFDDFTSAASQVNTGSDNSNSLLQTYEVVSPKAGQHDADGGLDEWGVSPSAASAAASAGGPPALSFDDAFGGDFSSSFNAPSEPPPPASAPVGSAPNLPKRPSLGTGVSDLPQSDDLEDVKRLCAMGFPRSLVVEALDANGYDFQKALNVLLVK</sequence>
<feature type="compositionally biased region" description="Low complexity" evidence="2">
    <location>
        <begin position="926"/>
        <end position="935"/>
    </location>
</feature>
<dbReference type="EMBL" id="JBBXJM010000001">
    <property type="protein sequence ID" value="KAL1413265.1"/>
    <property type="molecule type" value="Genomic_DNA"/>
</dbReference>
<evidence type="ECO:0000256" key="1">
    <source>
        <dbReference type="SAM" id="Coils"/>
    </source>
</evidence>
<dbReference type="RefSeq" id="XP_069213209.1">
    <property type="nucleotide sequence ID" value="XM_069349665.1"/>
</dbReference>
<feature type="compositionally biased region" description="Low complexity" evidence="2">
    <location>
        <begin position="1079"/>
        <end position="1094"/>
    </location>
</feature>
<reference evidence="6 7" key="1">
    <citation type="submission" date="2023-08" db="EMBL/GenBank/DDBJ databases">
        <title>Annotated Genome Sequence of Vanrija albida AlHP1.</title>
        <authorList>
            <person name="Herzog R."/>
        </authorList>
    </citation>
    <scope>NUCLEOTIDE SEQUENCE [LARGE SCALE GENOMIC DNA]</scope>
    <source>
        <strain evidence="6 7">AlHP1</strain>
    </source>
</reference>
<dbReference type="InterPro" id="IPR000261">
    <property type="entry name" value="EH_dom"/>
</dbReference>
<feature type="domain" description="EH" evidence="4">
    <location>
        <begin position="132"/>
        <end position="225"/>
    </location>
</feature>
<dbReference type="SMART" id="SM00027">
    <property type="entry name" value="EH"/>
    <property type="match status" value="3"/>
</dbReference>
<feature type="compositionally biased region" description="Polar residues" evidence="2">
    <location>
        <begin position="622"/>
        <end position="640"/>
    </location>
</feature>
<dbReference type="SUPFAM" id="SSF47473">
    <property type="entry name" value="EF-hand"/>
    <property type="match status" value="3"/>
</dbReference>
<feature type="compositionally biased region" description="Low complexity" evidence="2">
    <location>
        <begin position="789"/>
        <end position="808"/>
    </location>
</feature>
<feature type="domain" description="EH" evidence="4">
    <location>
        <begin position="232"/>
        <end position="321"/>
    </location>
</feature>
<feature type="domain" description="EF-hand" evidence="5">
    <location>
        <begin position="265"/>
        <end position="300"/>
    </location>
</feature>
<name>A0ABR3QEW9_9TREE</name>
<evidence type="ECO:0000259" key="5">
    <source>
        <dbReference type="PROSITE" id="PS50222"/>
    </source>
</evidence>
<feature type="coiled-coil region" evidence="1">
    <location>
        <begin position="425"/>
        <end position="466"/>
    </location>
</feature>
<accession>A0ABR3QEW9</accession>
<feature type="compositionally biased region" description="Basic and acidic residues" evidence="2">
    <location>
        <begin position="751"/>
        <end position="766"/>
    </location>
</feature>
<feature type="region of interest" description="Disordered" evidence="2">
    <location>
        <begin position="99"/>
        <end position="125"/>
    </location>
</feature>
<evidence type="ECO:0000313" key="7">
    <source>
        <dbReference type="Proteomes" id="UP001565368"/>
    </source>
</evidence>
<dbReference type="InterPro" id="IPR015940">
    <property type="entry name" value="UBA"/>
</dbReference>
<organism evidence="6 7">
    <name type="scientific">Vanrija albida</name>
    <dbReference type="NCBI Taxonomy" id="181172"/>
    <lineage>
        <taxon>Eukaryota</taxon>
        <taxon>Fungi</taxon>
        <taxon>Dikarya</taxon>
        <taxon>Basidiomycota</taxon>
        <taxon>Agaricomycotina</taxon>
        <taxon>Tremellomycetes</taxon>
        <taxon>Trichosporonales</taxon>
        <taxon>Trichosporonaceae</taxon>
        <taxon>Vanrija</taxon>
    </lineage>
</organism>
<feature type="compositionally biased region" description="Low complexity" evidence="2">
    <location>
        <begin position="596"/>
        <end position="616"/>
    </location>
</feature>
<feature type="domain" description="EF-hand" evidence="5">
    <location>
        <begin position="7"/>
        <end position="42"/>
    </location>
</feature>
<feature type="region of interest" description="Disordered" evidence="2">
    <location>
        <begin position="992"/>
        <end position="1022"/>
    </location>
</feature>
<dbReference type="Pfam" id="PF00627">
    <property type="entry name" value="UBA"/>
    <property type="match status" value="1"/>
</dbReference>
<gene>
    <name evidence="6" type="ORF">Q8F55_001020</name>
</gene>
<dbReference type="InterPro" id="IPR009060">
    <property type="entry name" value="UBA-like_sf"/>
</dbReference>
<comment type="caution">
    <text evidence="6">The sequence shown here is derived from an EMBL/GenBank/DDBJ whole genome shotgun (WGS) entry which is preliminary data.</text>
</comment>
<dbReference type="Gene3D" id="1.20.5.340">
    <property type="match status" value="1"/>
</dbReference>
<feature type="region of interest" description="Disordered" evidence="2">
    <location>
        <begin position="320"/>
        <end position="413"/>
    </location>
</feature>
<proteinExistence type="predicted"/>
<dbReference type="SMART" id="SM00165">
    <property type="entry name" value="UBA"/>
    <property type="match status" value="1"/>
</dbReference>
<dbReference type="Gene3D" id="1.10.238.10">
    <property type="entry name" value="EF-hand"/>
    <property type="match status" value="3"/>
</dbReference>
<dbReference type="CDD" id="cd00052">
    <property type="entry name" value="EH"/>
    <property type="match status" value="3"/>
</dbReference>
<feature type="domain" description="EH" evidence="4">
    <location>
        <begin position="8"/>
        <end position="99"/>
    </location>
</feature>
<evidence type="ECO:0000259" key="4">
    <source>
        <dbReference type="PROSITE" id="PS50031"/>
    </source>
</evidence>
<dbReference type="Gene3D" id="1.10.8.10">
    <property type="entry name" value="DNA helicase RuvA subunit, C-terminal domain"/>
    <property type="match status" value="1"/>
</dbReference>